<dbReference type="GO" id="GO:0016491">
    <property type="term" value="F:oxidoreductase activity"/>
    <property type="evidence" value="ECO:0007669"/>
    <property type="project" value="UniProtKB-KW"/>
</dbReference>
<evidence type="ECO:0000256" key="2">
    <source>
        <dbReference type="ARBA" id="ARBA00023002"/>
    </source>
</evidence>
<dbReference type="Pfam" id="PF03446">
    <property type="entry name" value="NAD_binding_2"/>
    <property type="match status" value="1"/>
</dbReference>
<comment type="similarity">
    <text evidence="1">Belongs to the HIBADH-related family.</text>
</comment>
<dbReference type="PIRSF" id="PIRSF000103">
    <property type="entry name" value="HIBADH"/>
    <property type="match status" value="1"/>
</dbReference>
<dbReference type="SUPFAM" id="SSF51735">
    <property type="entry name" value="NAD(P)-binding Rossmann-fold domains"/>
    <property type="match status" value="1"/>
</dbReference>
<evidence type="ECO:0000256" key="1">
    <source>
        <dbReference type="ARBA" id="ARBA00009080"/>
    </source>
</evidence>
<dbReference type="RefSeq" id="WP_103973269.1">
    <property type="nucleotide sequence ID" value="NZ_PGFZ01000001.1"/>
</dbReference>
<dbReference type="EMBL" id="PGFZ01000001">
    <property type="protein sequence ID" value="POZ53618.1"/>
    <property type="molecule type" value="Genomic_DNA"/>
</dbReference>
<dbReference type="PROSITE" id="PS00895">
    <property type="entry name" value="3_HYDROXYISOBUT_DH"/>
    <property type="match status" value="1"/>
</dbReference>
<dbReference type="SUPFAM" id="SSF48179">
    <property type="entry name" value="6-phosphogluconate dehydrogenase C-terminal domain-like"/>
    <property type="match status" value="1"/>
</dbReference>
<evidence type="ECO:0000259" key="5">
    <source>
        <dbReference type="Pfam" id="PF03446"/>
    </source>
</evidence>
<evidence type="ECO:0000256" key="3">
    <source>
        <dbReference type="ARBA" id="ARBA00023027"/>
    </source>
</evidence>
<dbReference type="AlphaFoldDB" id="A0A2S5CS53"/>
<dbReference type="PANTHER" id="PTHR43060">
    <property type="entry name" value="3-HYDROXYISOBUTYRATE DEHYDROGENASE-LIKE 1, MITOCHONDRIAL-RELATED"/>
    <property type="match status" value="1"/>
</dbReference>
<accession>A0A2S5CS53</accession>
<gene>
    <name evidence="7" type="ORF">AADEFJLK_00653</name>
</gene>
<dbReference type="InterPro" id="IPR029154">
    <property type="entry name" value="HIBADH-like_NADP-bd"/>
</dbReference>
<dbReference type="InterPro" id="IPR002204">
    <property type="entry name" value="3-OH-isobutyrate_DH-rel_CS"/>
</dbReference>
<comment type="caution">
    <text evidence="7">The sequence shown here is derived from an EMBL/GenBank/DDBJ whole genome shotgun (WGS) entry which is preliminary data.</text>
</comment>
<protein>
    <submittedName>
        <fullName evidence="7">Prephenate dehydrogenase/arogenate dehydrogenase family protein</fullName>
    </submittedName>
</protein>
<keyword evidence="2" id="KW-0560">Oxidoreductase</keyword>
<evidence type="ECO:0000313" key="7">
    <source>
        <dbReference type="EMBL" id="POZ53618.1"/>
    </source>
</evidence>
<dbReference type="InterPro" id="IPR036291">
    <property type="entry name" value="NAD(P)-bd_dom_sf"/>
</dbReference>
<reference evidence="7 8" key="1">
    <citation type="submission" date="2017-11" db="EMBL/GenBank/DDBJ databases">
        <title>Draft Genome Sequence of Methylobacter psychrotolerans Sph1T, an Obligate Methanotroph from Low-Temperature Environments.</title>
        <authorList>
            <person name="Oshkin I.Y."/>
            <person name="Miroshnikov K."/>
            <person name="Belova S.E."/>
            <person name="Korzhenkov A."/>
            <person name="Toshchakov S.V."/>
            <person name="Dedysh S.N."/>
        </authorList>
    </citation>
    <scope>NUCLEOTIDE SEQUENCE [LARGE SCALE GENOMIC DNA]</scope>
    <source>
        <strain evidence="7 8">Sph1</strain>
    </source>
</reference>
<feature type="domain" description="3-hydroxyisobutyrate dehydrogenase-like NAD-binding" evidence="6">
    <location>
        <begin position="162"/>
        <end position="280"/>
    </location>
</feature>
<dbReference type="GO" id="GO:0016054">
    <property type="term" value="P:organic acid catabolic process"/>
    <property type="evidence" value="ECO:0007669"/>
    <property type="project" value="UniProtKB-ARBA"/>
</dbReference>
<evidence type="ECO:0000259" key="6">
    <source>
        <dbReference type="Pfam" id="PF14833"/>
    </source>
</evidence>
<dbReference type="InterPro" id="IPR008927">
    <property type="entry name" value="6-PGluconate_DH-like_C_sf"/>
</dbReference>
<name>A0A2S5CS53_9GAMM</name>
<dbReference type="InterPro" id="IPR013328">
    <property type="entry name" value="6PGD_dom2"/>
</dbReference>
<dbReference type="PANTHER" id="PTHR43060:SF15">
    <property type="entry name" value="3-HYDROXYISOBUTYRATE DEHYDROGENASE-LIKE 1, MITOCHONDRIAL-RELATED"/>
    <property type="match status" value="1"/>
</dbReference>
<feature type="active site" evidence="4">
    <location>
        <position position="168"/>
    </location>
</feature>
<evidence type="ECO:0000313" key="8">
    <source>
        <dbReference type="Proteomes" id="UP000237423"/>
    </source>
</evidence>
<dbReference type="InterPro" id="IPR015815">
    <property type="entry name" value="HIBADH-related"/>
</dbReference>
<organism evidence="7 8">
    <name type="scientific">Methylovulum psychrotolerans</name>
    <dbReference type="NCBI Taxonomy" id="1704499"/>
    <lineage>
        <taxon>Bacteria</taxon>
        <taxon>Pseudomonadati</taxon>
        <taxon>Pseudomonadota</taxon>
        <taxon>Gammaproteobacteria</taxon>
        <taxon>Methylococcales</taxon>
        <taxon>Methylococcaceae</taxon>
        <taxon>Methylovulum</taxon>
    </lineage>
</organism>
<evidence type="ECO:0000256" key="4">
    <source>
        <dbReference type="PIRSR" id="PIRSR000103-1"/>
    </source>
</evidence>
<keyword evidence="3" id="KW-0520">NAD</keyword>
<dbReference type="Gene3D" id="1.10.1040.10">
    <property type="entry name" value="N-(1-d-carboxylethyl)-l-norvaline Dehydrogenase, domain 2"/>
    <property type="match status" value="1"/>
</dbReference>
<dbReference type="GO" id="GO:0050661">
    <property type="term" value="F:NADP binding"/>
    <property type="evidence" value="ECO:0007669"/>
    <property type="project" value="InterPro"/>
</dbReference>
<dbReference type="Pfam" id="PF14833">
    <property type="entry name" value="NAD_binding_11"/>
    <property type="match status" value="1"/>
</dbReference>
<sequence length="288" mass="29428">MQVAMVGLGAMGEGMARNLAKAGFLTAVYNRTAAKAEALANALAVRAYPTLETLAADMDVVFLCVSADSDVLAVVSALAAHLKSGAVVVDMSTVSSATAQQAAAMLAMRQVAFLDAPVSGGVEGAKNGTLSMMVGGEAAIVGRVRPLLESMSARVIHLGATGAGQATKAVNQVLCAGINQAVTEALAFAQAQQLPMELVIDAVAGGAAGNWFLDHRGKTMVSGSFAPGFKLALHHKDLKICQAMAAMAGVEIPLAAMTVLDYQGLMAAGHGDEDISALYRIKSGQRDK</sequence>
<feature type="domain" description="6-phosphogluconate dehydrogenase NADP-binding" evidence="5">
    <location>
        <begin position="2"/>
        <end position="159"/>
    </location>
</feature>
<dbReference type="Gene3D" id="3.40.50.720">
    <property type="entry name" value="NAD(P)-binding Rossmann-like Domain"/>
    <property type="match status" value="1"/>
</dbReference>
<proteinExistence type="inferred from homology"/>
<dbReference type="Proteomes" id="UP000237423">
    <property type="component" value="Unassembled WGS sequence"/>
</dbReference>
<dbReference type="GO" id="GO:0051287">
    <property type="term" value="F:NAD binding"/>
    <property type="evidence" value="ECO:0007669"/>
    <property type="project" value="InterPro"/>
</dbReference>
<dbReference type="InterPro" id="IPR006115">
    <property type="entry name" value="6PGDH_NADP-bd"/>
</dbReference>